<dbReference type="InterPro" id="IPR002182">
    <property type="entry name" value="NB-ARC"/>
</dbReference>
<dbReference type="RefSeq" id="WP_204000424.1">
    <property type="nucleotide sequence ID" value="NZ_BOPG01000044.1"/>
</dbReference>
<dbReference type="Pfam" id="PF13374">
    <property type="entry name" value="TPR_10"/>
    <property type="match status" value="1"/>
</dbReference>
<feature type="domain" description="NB-ARC" evidence="1">
    <location>
        <begin position="148"/>
        <end position="273"/>
    </location>
</feature>
<sequence>MRTGWEQEADVAESRAGPKSAALSGQLTSLYRAAGRPSYRQIVDYCGTNRVKVTDSSVEEWISGKVVPRSGRAFGLVVQYLMIRAKSNSAAYTPPALHVWEVWRREAQQERRSSQGRKAVDRSEVKPPRRLIGWIPAAPDCFQPREQLAELVLAASGTGTAVLSGLGGVGKTQLAAGVARQLWNVGDTHALIWVSAASRGAVVTAYAAAAATMLGLDRGDPETAAAALVNWLGVTHSRWTVVLDDLADPGDLRGLWPPHRSEGRILVTTRRQDSVLSTGGRHVVDVGLFTAGQAVAYLHDRIGPDDEADKLAADLEYLPLALAQATAYMRDRRLGCAEYRQRFNDRRRLLDDLVPEPGALPDDHRTTLAATWALSIEWANELKPKGVAGPMLELASVLDPNGIPIGLVTAAPARDYLARHRSGGAPVDLEQARDALHGLRRLSLIGIDGQPARTVRVHGLVQRATREQANSRRQDLCLSAADAIAEVWPPLDREPAVGQALRSNIEKVYEFGGDLLWSSAPHPALIRAGPSLGDAGLVSAAVVFWRDMCVVATRMLGADHPETMAVRNHLARWRAGAGDLAGAVAAFEDLLADRLRVLGADHPDTLITRGNLARWQGEAGNPAAAVAATERLLADLLRVLGPDHLDSLAALGNLARWRGEAGDADGALAAFEDLLADRLRVLGADHPDTLTTRGNLARWRGEAGDPAAAVAAMEELLADRIRVMGADHPDTLGTRNNLAYWRGESGDPHGAATATEALLADLLRVLGPDHPDTLGTRGNLAAWRGAAGQPEVAAAALDDLLGDQLRVLGPGHLDTRTTRINLDHWRHEATNRPSASD</sequence>
<dbReference type="EMBL" id="BOPG01000044">
    <property type="protein sequence ID" value="GIJ58921.1"/>
    <property type="molecule type" value="Genomic_DNA"/>
</dbReference>
<evidence type="ECO:0000313" key="2">
    <source>
        <dbReference type="EMBL" id="GIJ58921.1"/>
    </source>
</evidence>
<accession>A0A8J3Z7R1</accession>
<keyword evidence="3" id="KW-1185">Reference proteome</keyword>
<protein>
    <submittedName>
        <fullName evidence="2">Tetratricopeptide repeat protein</fullName>
    </submittedName>
</protein>
<proteinExistence type="predicted"/>
<dbReference type="Gene3D" id="3.40.50.300">
    <property type="entry name" value="P-loop containing nucleotide triphosphate hydrolases"/>
    <property type="match status" value="1"/>
</dbReference>
<dbReference type="Gene3D" id="1.25.40.10">
    <property type="entry name" value="Tetratricopeptide repeat domain"/>
    <property type="match status" value="2"/>
</dbReference>
<evidence type="ECO:0000313" key="3">
    <source>
        <dbReference type="Proteomes" id="UP000612585"/>
    </source>
</evidence>
<organism evidence="2 3">
    <name type="scientific">Virgisporangium aurantiacum</name>
    <dbReference type="NCBI Taxonomy" id="175570"/>
    <lineage>
        <taxon>Bacteria</taxon>
        <taxon>Bacillati</taxon>
        <taxon>Actinomycetota</taxon>
        <taxon>Actinomycetes</taxon>
        <taxon>Micromonosporales</taxon>
        <taxon>Micromonosporaceae</taxon>
        <taxon>Virgisporangium</taxon>
    </lineage>
</organism>
<gene>
    <name evidence="2" type="ORF">Vau01_064370</name>
</gene>
<dbReference type="PANTHER" id="PTHR46082">
    <property type="entry name" value="ATP/GTP-BINDING PROTEIN-RELATED"/>
    <property type="match status" value="1"/>
</dbReference>
<dbReference type="SUPFAM" id="SSF52540">
    <property type="entry name" value="P-loop containing nucleoside triphosphate hydrolases"/>
    <property type="match status" value="1"/>
</dbReference>
<dbReference type="Pfam" id="PF13424">
    <property type="entry name" value="TPR_12"/>
    <property type="match status" value="2"/>
</dbReference>
<reference evidence="2" key="1">
    <citation type="submission" date="2021-01" db="EMBL/GenBank/DDBJ databases">
        <title>Whole genome shotgun sequence of Virgisporangium aurantiacum NBRC 16421.</title>
        <authorList>
            <person name="Komaki H."/>
            <person name="Tamura T."/>
        </authorList>
    </citation>
    <scope>NUCLEOTIDE SEQUENCE</scope>
    <source>
        <strain evidence="2">NBRC 16421</strain>
    </source>
</reference>
<dbReference type="PANTHER" id="PTHR46082:SF6">
    <property type="entry name" value="AAA+ ATPASE DOMAIN-CONTAINING PROTEIN-RELATED"/>
    <property type="match status" value="1"/>
</dbReference>
<dbReference type="Pfam" id="PF00931">
    <property type="entry name" value="NB-ARC"/>
    <property type="match status" value="1"/>
</dbReference>
<comment type="caution">
    <text evidence="2">The sequence shown here is derived from an EMBL/GenBank/DDBJ whole genome shotgun (WGS) entry which is preliminary data.</text>
</comment>
<dbReference type="Proteomes" id="UP000612585">
    <property type="component" value="Unassembled WGS sequence"/>
</dbReference>
<evidence type="ECO:0000259" key="1">
    <source>
        <dbReference type="Pfam" id="PF00931"/>
    </source>
</evidence>
<dbReference type="InterPro" id="IPR053137">
    <property type="entry name" value="NLR-like"/>
</dbReference>
<name>A0A8J3Z7R1_9ACTN</name>
<dbReference type="SUPFAM" id="SSF48452">
    <property type="entry name" value="TPR-like"/>
    <property type="match status" value="2"/>
</dbReference>
<dbReference type="GO" id="GO:0043531">
    <property type="term" value="F:ADP binding"/>
    <property type="evidence" value="ECO:0007669"/>
    <property type="project" value="InterPro"/>
</dbReference>
<dbReference type="AlphaFoldDB" id="A0A8J3Z7R1"/>
<dbReference type="InterPro" id="IPR011990">
    <property type="entry name" value="TPR-like_helical_dom_sf"/>
</dbReference>
<dbReference type="InterPro" id="IPR027417">
    <property type="entry name" value="P-loop_NTPase"/>
</dbReference>